<feature type="domain" description="DUF4817" evidence="1">
    <location>
        <begin position="19"/>
        <end position="72"/>
    </location>
</feature>
<proteinExistence type="predicted"/>
<dbReference type="Proteomes" id="UP000886998">
    <property type="component" value="Unassembled WGS sequence"/>
</dbReference>
<name>A0A8X7C5A4_9ARAC</name>
<dbReference type="AlphaFoldDB" id="A0A8X7C5A4"/>
<dbReference type="Pfam" id="PF16087">
    <property type="entry name" value="DUF4817"/>
    <property type="match status" value="1"/>
</dbReference>
<reference evidence="2" key="1">
    <citation type="submission" date="2020-08" db="EMBL/GenBank/DDBJ databases">
        <title>Multicomponent nature underlies the extraordinary mechanical properties of spider dragline silk.</title>
        <authorList>
            <person name="Kono N."/>
            <person name="Nakamura H."/>
            <person name="Mori M."/>
            <person name="Yoshida Y."/>
            <person name="Ohtoshi R."/>
            <person name="Malay A.D."/>
            <person name="Moran D.A.P."/>
            <person name="Tomita M."/>
            <person name="Numata K."/>
            <person name="Arakawa K."/>
        </authorList>
    </citation>
    <scope>NUCLEOTIDE SEQUENCE</scope>
</reference>
<evidence type="ECO:0000259" key="1">
    <source>
        <dbReference type="Pfam" id="PF16087"/>
    </source>
</evidence>
<dbReference type="OrthoDB" id="6435222at2759"/>
<keyword evidence="3" id="KW-1185">Reference proteome</keyword>
<sequence>LTLNSWKFIMEQNISPLYSTKQCIKIIEFFYSCQRSIVMTKLKYRQYLNLRSAPTAFIIRSLVGRFKELGSVVDSPGRGAHQNIRTEDNVETVLQIINQSQLIVVPANWATPERHCVEFLSCGQWRSRI</sequence>
<accession>A0A8X7C5A4</accession>
<feature type="non-terminal residue" evidence="2">
    <location>
        <position position="1"/>
    </location>
</feature>
<evidence type="ECO:0000313" key="3">
    <source>
        <dbReference type="Proteomes" id="UP000886998"/>
    </source>
</evidence>
<gene>
    <name evidence="2" type="ORF">TNIN_185091</name>
</gene>
<evidence type="ECO:0000313" key="2">
    <source>
        <dbReference type="EMBL" id="GFY57796.1"/>
    </source>
</evidence>
<dbReference type="InterPro" id="IPR032135">
    <property type="entry name" value="DUF4817"/>
</dbReference>
<protein>
    <recommendedName>
        <fullName evidence="1">DUF4817 domain-containing protein</fullName>
    </recommendedName>
</protein>
<dbReference type="EMBL" id="BMAV01011745">
    <property type="protein sequence ID" value="GFY57796.1"/>
    <property type="molecule type" value="Genomic_DNA"/>
</dbReference>
<organism evidence="2 3">
    <name type="scientific">Trichonephila inaurata madagascariensis</name>
    <dbReference type="NCBI Taxonomy" id="2747483"/>
    <lineage>
        <taxon>Eukaryota</taxon>
        <taxon>Metazoa</taxon>
        <taxon>Ecdysozoa</taxon>
        <taxon>Arthropoda</taxon>
        <taxon>Chelicerata</taxon>
        <taxon>Arachnida</taxon>
        <taxon>Araneae</taxon>
        <taxon>Araneomorphae</taxon>
        <taxon>Entelegynae</taxon>
        <taxon>Araneoidea</taxon>
        <taxon>Nephilidae</taxon>
        <taxon>Trichonephila</taxon>
        <taxon>Trichonephila inaurata</taxon>
    </lineage>
</organism>
<comment type="caution">
    <text evidence="2">The sequence shown here is derived from an EMBL/GenBank/DDBJ whole genome shotgun (WGS) entry which is preliminary data.</text>
</comment>